<feature type="domain" description="Protein kinase" evidence="16">
    <location>
        <begin position="279"/>
        <end position="533"/>
    </location>
</feature>
<comment type="caution">
    <text evidence="17">The sequence shown here is derived from an EMBL/GenBank/DDBJ whole genome shotgun (WGS) entry which is preliminary data.</text>
</comment>
<proteinExistence type="inferred from homology"/>
<evidence type="ECO:0000256" key="11">
    <source>
        <dbReference type="PROSITE-ProRule" id="PRU10141"/>
    </source>
</evidence>
<evidence type="ECO:0000313" key="17">
    <source>
        <dbReference type="EMBL" id="KAK8404228.1"/>
    </source>
</evidence>
<evidence type="ECO:0000256" key="12">
    <source>
        <dbReference type="RuleBase" id="RU362096"/>
    </source>
</evidence>
<dbReference type="PROSITE" id="PS50001">
    <property type="entry name" value="SH2"/>
    <property type="match status" value="1"/>
</dbReference>
<dbReference type="SUPFAM" id="SSF56112">
    <property type="entry name" value="Protein kinase-like (PK-like)"/>
    <property type="match status" value="1"/>
</dbReference>
<dbReference type="GO" id="GO:0002009">
    <property type="term" value="P:morphogenesis of an epithelium"/>
    <property type="evidence" value="ECO:0007669"/>
    <property type="project" value="UniProtKB-ARBA"/>
</dbReference>
<dbReference type="InterPro" id="IPR050198">
    <property type="entry name" value="Non-receptor_tyrosine_kinases"/>
</dbReference>
<dbReference type="Proteomes" id="UP001487740">
    <property type="component" value="Unassembled WGS sequence"/>
</dbReference>
<dbReference type="GO" id="GO:0004715">
    <property type="term" value="F:non-membrane spanning protein tyrosine kinase activity"/>
    <property type="evidence" value="ECO:0007669"/>
    <property type="project" value="UniProtKB-EC"/>
</dbReference>
<dbReference type="SUPFAM" id="SSF55550">
    <property type="entry name" value="SH2 domain"/>
    <property type="match status" value="1"/>
</dbReference>
<sequence length="546" mass="62640">MAFAWLWRKLKGDERPERHHDRRPSNAGPKNPTHGEATHRSGSVSEKHDVLTAQPSCSSNSYAVPSHTPGTRKTSTVSISTLDTPWGTPCENPTEERTVVALNDYKGRTDEDLSFRKGEHLEVLKEASQGWWYARSHVTGLSGYIPVPYVARLKSIEAEPWFFGDIKRGECERRLLAPANDHGSFLIRKAESRKDEYSLSVRDMTKVNHYRIRPKDHGGFFISRKDPFPSLHDLVDYYSQGAHGLCTRLNKPCVRVDTPETQGLSHNTWDVWEIHKDQVELLKKLGSGQFGHVYEGCWNKTVPVAVKTLKPGKMNPHDFLEEAQILKNLRHPKLLQLYAVSTHEEPFYIITELMRNGSLLDYLRDRSRDPLPLMDQVHIGAQVAEGMQYLEWKNYIHRDLAARNVLVGENLTVKVADFGLSRLVQEDEYLAQEGARFPIKWTAPEALRFNKFTTKSDVWSFGVLLMEVVTSGAIPYPTMNNTEVIEALERDYRMPRPAMCPTKLYNMMLLCWARSPSSRPTFEDLHWQLDDFFNLEEADSDYRDIA</sequence>
<evidence type="ECO:0000256" key="7">
    <source>
        <dbReference type="ARBA" id="ARBA00023137"/>
    </source>
</evidence>
<feature type="compositionally biased region" description="Polar residues" evidence="13">
    <location>
        <begin position="53"/>
        <end position="83"/>
    </location>
</feature>
<dbReference type="SMART" id="SM00326">
    <property type="entry name" value="SH3"/>
    <property type="match status" value="1"/>
</dbReference>
<comment type="similarity">
    <text evidence="12">Belongs to the protein kinase superfamily. Tyr protein kinase family.</text>
</comment>
<dbReference type="InterPro" id="IPR011009">
    <property type="entry name" value="Kinase-like_dom_sf"/>
</dbReference>
<dbReference type="PROSITE" id="PS00107">
    <property type="entry name" value="PROTEIN_KINASE_ATP"/>
    <property type="match status" value="1"/>
</dbReference>
<evidence type="ECO:0000256" key="2">
    <source>
        <dbReference type="ARBA" id="ARBA00022679"/>
    </source>
</evidence>
<dbReference type="GO" id="GO:0030036">
    <property type="term" value="P:actin cytoskeleton organization"/>
    <property type="evidence" value="ECO:0007669"/>
    <property type="project" value="UniProtKB-ARBA"/>
</dbReference>
<dbReference type="EMBL" id="JARAKH010000005">
    <property type="protein sequence ID" value="KAK8404227.1"/>
    <property type="molecule type" value="Genomic_DNA"/>
</dbReference>
<protein>
    <recommendedName>
        <fullName evidence="12">Tyrosine-protein kinase</fullName>
        <ecNumber evidence="12">2.7.10.2</ecNumber>
    </recommendedName>
</protein>
<dbReference type="SMART" id="SM00219">
    <property type="entry name" value="TyrKc"/>
    <property type="match status" value="1"/>
</dbReference>
<feature type="binding site" evidence="11">
    <location>
        <position position="307"/>
    </location>
    <ligand>
        <name>ATP</name>
        <dbReference type="ChEBI" id="CHEBI:30616"/>
    </ligand>
</feature>
<feature type="region of interest" description="Disordered" evidence="13">
    <location>
        <begin position="9"/>
        <end position="93"/>
    </location>
</feature>
<dbReference type="EMBL" id="JARAKH010000005">
    <property type="protein sequence ID" value="KAK8404228.1"/>
    <property type="molecule type" value="Genomic_DNA"/>
</dbReference>
<evidence type="ECO:0000256" key="9">
    <source>
        <dbReference type="PROSITE-ProRule" id="PRU00191"/>
    </source>
</evidence>
<dbReference type="Pfam" id="PF00018">
    <property type="entry name" value="SH3_1"/>
    <property type="match status" value="1"/>
</dbReference>
<dbReference type="PRINTS" id="PR00452">
    <property type="entry name" value="SH3DOMAIN"/>
</dbReference>
<keyword evidence="4 12" id="KW-0418">Kinase</keyword>
<dbReference type="PROSITE" id="PS50011">
    <property type="entry name" value="PROTEIN_KINASE_DOM"/>
    <property type="match status" value="1"/>
</dbReference>
<dbReference type="FunFam" id="3.30.200.20:FF:000053">
    <property type="entry name" value="Tyrosine-protein kinase"/>
    <property type="match status" value="1"/>
</dbReference>
<feature type="compositionally biased region" description="Basic and acidic residues" evidence="13">
    <location>
        <begin position="10"/>
        <end position="19"/>
    </location>
</feature>
<feature type="domain" description="SH2" evidence="14">
    <location>
        <begin position="161"/>
        <end position="253"/>
    </location>
</feature>
<dbReference type="Pfam" id="PF07714">
    <property type="entry name" value="PK_Tyr_Ser-Thr"/>
    <property type="match status" value="1"/>
</dbReference>
<evidence type="ECO:0000259" key="16">
    <source>
        <dbReference type="PROSITE" id="PS50011"/>
    </source>
</evidence>
<dbReference type="Gene3D" id="1.10.510.10">
    <property type="entry name" value="Transferase(Phosphotransferase) domain 1"/>
    <property type="match status" value="1"/>
</dbReference>
<dbReference type="InterPro" id="IPR036028">
    <property type="entry name" value="SH3-like_dom_sf"/>
</dbReference>
<dbReference type="FunFam" id="3.30.505.10:FF:000044">
    <property type="entry name" value="Tyrosine-protein kinase"/>
    <property type="match status" value="1"/>
</dbReference>
<dbReference type="FunFam" id="1.10.510.10:FF:000318">
    <property type="entry name" value="Tyrosine-protein kinase"/>
    <property type="match status" value="1"/>
</dbReference>
<keyword evidence="7 12" id="KW-0829">Tyrosine-protein kinase</keyword>
<evidence type="ECO:0000256" key="4">
    <source>
        <dbReference type="ARBA" id="ARBA00022777"/>
    </source>
</evidence>
<dbReference type="PROSITE" id="PS50002">
    <property type="entry name" value="SH3"/>
    <property type="match status" value="1"/>
</dbReference>
<dbReference type="CDD" id="cd11845">
    <property type="entry name" value="SH3_Src_like"/>
    <property type="match status" value="1"/>
</dbReference>
<evidence type="ECO:0000256" key="10">
    <source>
        <dbReference type="PROSITE-ProRule" id="PRU00192"/>
    </source>
</evidence>
<dbReference type="InterPro" id="IPR000980">
    <property type="entry name" value="SH2"/>
</dbReference>
<dbReference type="InterPro" id="IPR008266">
    <property type="entry name" value="Tyr_kinase_AS"/>
</dbReference>
<dbReference type="Gene3D" id="2.30.30.40">
    <property type="entry name" value="SH3 Domains"/>
    <property type="match status" value="1"/>
</dbReference>
<evidence type="ECO:0000256" key="6">
    <source>
        <dbReference type="ARBA" id="ARBA00022999"/>
    </source>
</evidence>
<dbReference type="AlphaFoldDB" id="A0AAW0UYI8"/>
<keyword evidence="18" id="KW-1185">Reference proteome</keyword>
<keyword evidence="5 11" id="KW-0067">ATP-binding</keyword>
<dbReference type="PROSITE" id="PS00109">
    <property type="entry name" value="PROTEIN_KINASE_TYR"/>
    <property type="match status" value="1"/>
</dbReference>
<evidence type="ECO:0000256" key="5">
    <source>
        <dbReference type="ARBA" id="ARBA00022840"/>
    </source>
</evidence>
<evidence type="ECO:0000259" key="14">
    <source>
        <dbReference type="PROSITE" id="PS50001"/>
    </source>
</evidence>
<gene>
    <name evidence="17" type="ORF">O3P69_000351</name>
</gene>
<keyword evidence="2 12" id="KW-0808">Transferase</keyword>
<evidence type="ECO:0000256" key="8">
    <source>
        <dbReference type="ARBA" id="ARBA00051245"/>
    </source>
</evidence>
<accession>A0AAW0UYI8</accession>
<dbReference type="SUPFAM" id="SSF50044">
    <property type="entry name" value="SH3-domain"/>
    <property type="match status" value="1"/>
</dbReference>
<name>A0AAW0UYI8_SCYPA</name>
<dbReference type="GO" id="GO:0007435">
    <property type="term" value="P:salivary gland morphogenesis"/>
    <property type="evidence" value="ECO:0007669"/>
    <property type="project" value="UniProtKB-ARBA"/>
</dbReference>
<dbReference type="GO" id="GO:0005524">
    <property type="term" value="F:ATP binding"/>
    <property type="evidence" value="ECO:0007669"/>
    <property type="project" value="UniProtKB-UniRule"/>
</dbReference>
<dbReference type="InterPro" id="IPR020635">
    <property type="entry name" value="Tyr_kinase_cat_dom"/>
</dbReference>
<reference evidence="17 18" key="1">
    <citation type="submission" date="2023-03" db="EMBL/GenBank/DDBJ databases">
        <title>High-quality genome of Scylla paramamosain provides insights in environmental adaptation.</title>
        <authorList>
            <person name="Zhang L."/>
        </authorList>
    </citation>
    <scope>NUCLEOTIDE SEQUENCE [LARGE SCALE GENOMIC DNA]</scope>
    <source>
        <strain evidence="17">LZ_2023a</strain>
        <tissue evidence="17">Muscle</tissue>
    </source>
</reference>
<evidence type="ECO:0000259" key="15">
    <source>
        <dbReference type="PROSITE" id="PS50002"/>
    </source>
</evidence>
<evidence type="ECO:0000256" key="3">
    <source>
        <dbReference type="ARBA" id="ARBA00022741"/>
    </source>
</evidence>
<dbReference type="EC" id="2.7.10.2" evidence="12"/>
<comment type="catalytic activity">
    <reaction evidence="8 12">
        <text>L-tyrosyl-[protein] + ATP = O-phospho-L-tyrosyl-[protein] + ADP + H(+)</text>
        <dbReference type="Rhea" id="RHEA:10596"/>
        <dbReference type="Rhea" id="RHEA-COMP:10136"/>
        <dbReference type="Rhea" id="RHEA-COMP:20101"/>
        <dbReference type="ChEBI" id="CHEBI:15378"/>
        <dbReference type="ChEBI" id="CHEBI:30616"/>
        <dbReference type="ChEBI" id="CHEBI:46858"/>
        <dbReference type="ChEBI" id="CHEBI:61978"/>
        <dbReference type="ChEBI" id="CHEBI:456216"/>
        <dbReference type="EC" id="2.7.10.2"/>
    </reaction>
</comment>
<evidence type="ECO:0000313" key="18">
    <source>
        <dbReference type="Proteomes" id="UP001487740"/>
    </source>
</evidence>
<dbReference type="Gene3D" id="3.30.505.10">
    <property type="entry name" value="SH2 domain"/>
    <property type="match status" value="1"/>
</dbReference>
<dbReference type="Pfam" id="PF00017">
    <property type="entry name" value="SH2"/>
    <property type="match status" value="1"/>
</dbReference>
<dbReference type="InterPro" id="IPR017441">
    <property type="entry name" value="Protein_kinase_ATP_BS"/>
</dbReference>
<evidence type="ECO:0000256" key="1">
    <source>
        <dbReference type="ARBA" id="ARBA00022443"/>
    </source>
</evidence>
<organism evidence="17 18">
    <name type="scientific">Scylla paramamosain</name>
    <name type="common">Mud crab</name>
    <dbReference type="NCBI Taxonomy" id="85552"/>
    <lineage>
        <taxon>Eukaryota</taxon>
        <taxon>Metazoa</taxon>
        <taxon>Ecdysozoa</taxon>
        <taxon>Arthropoda</taxon>
        <taxon>Crustacea</taxon>
        <taxon>Multicrustacea</taxon>
        <taxon>Malacostraca</taxon>
        <taxon>Eumalacostraca</taxon>
        <taxon>Eucarida</taxon>
        <taxon>Decapoda</taxon>
        <taxon>Pleocyemata</taxon>
        <taxon>Brachyura</taxon>
        <taxon>Eubrachyura</taxon>
        <taxon>Portunoidea</taxon>
        <taxon>Portunidae</taxon>
        <taxon>Portuninae</taxon>
        <taxon>Scylla</taxon>
    </lineage>
</organism>
<evidence type="ECO:0000256" key="13">
    <source>
        <dbReference type="SAM" id="MobiDB-lite"/>
    </source>
</evidence>
<feature type="domain" description="SH3" evidence="15">
    <location>
        <begin position="94"/>
        <end position="155"/>
    </location>
</feature>
<dbReference type="InterPro" id="IPR001245">
    <property type="entry name" value="Ser-Thr/Tyr_kinase_cat_dom"/>
</dbReference>
<keyword evidence="1 10" id="KW-0728">SH3 domain</keyword>
<dbReference type="SMART" id="SM00252">
    <property type="entry name" value="SH2"/>
    <property type="match status" value="1"/>
</dbReference>
<dbReference type="PRINTS" id="PR00401">
    <property type="entry name" value="SH2DOMAIN"/>
</dbReference>
<dbReference type="GO" id="GO:0048468">
    <property type="term" value="P:cell development"/>
    <property type="evidence" value="ECO:0007669"/>
    <property type="project" value="UniProtKB-ARBA"/>
</dbReference>
<dbReference type="PRINTS" id="PR00109">
    <property type="entry name" value="TYRKINASE"/>
</dbReference>
<dbReference type="InterPro" id="IPR001452">
    <property type="entry name" value="SH3_domain"/>
</dbReference>
<dbReference type="PANTHER" id="PTHR24418">
    <property type="entry name" value="TYROSINE-PROTEIN KINASE"/>
    <property type="match status" value="1"/>
</dbReference>
<dbReference type="InterPro" id="IPR036860">
    <property type="entry name" value="SH2_dom_sf"/>
</dbReference>
<keyword evidence="6 9" id="KW-0727">SH2 domain</keyword>
<keyword evidence="3 11" id="KW-0547">Nucleotide-binding</keyword>
<dbReference type="InterPro" id="IPR000719">
    <property type="entry name" value="Prot_kinase_dom"/>
</dbReference>